<evidence type="ECO:0000259" key="2">
    <source>
        <dbReference type="Pfam" id="PF13568"/>
    </source>
</evidence>
<dbReference type="AlphaFoldDB" id="A0A0S2HZT0"/>
<evidence type="ECO:0000256" key="1">
    <source>
        <dbReference type="SAM" id="SignalP"/>
    </source>
</evidence>
<keyword evidence="4" id="KW-1185">Reference proteome</keyword>
<evidence type="ECO:0000313" key="4">
    <source>
        <dbReference type="Proteomes" id="UP000064893"/>
    </source>
</evidence>
<feature type="domain" description="Outer membrane protein beta-barrel" evidence="2">
    <location>
        <begin position="81"/>
        <end position="248"/>
    </location>
</feature>
<name>A0A0S2HZT0_9BACT</name>
<dbReference type="RefSeq" id="WP_057953060.1">
    <property type="nucleotide sequence ID" value="NZ_CP013118.1"/>
</dbReference>
<dbReference type="EMBL" id="CP013118">
    <property type="protein sequence ID" value="ALO15619.1"/>
    <property type="molecule type" value="Genomic_DNA"/>
</dbReference>
<feature type="signal peptide" evidence="1">
    <location>
        <begin position="1"/>
        <end position="21"/>
    </location>
</feature>
<dbReference type="Pfam" id="PF13568">
    <property type="entry name" value="OMP_b-brl_2"/>
    <property type="match status" value="1"/>
</dbReference>
<dbReference type="STRING" id="1307839.L21SP5_01980"/>
<sequence precursor="true">MNYITIIISTLILLSALSTKAQEDTVTNEHTPDTTYIDLKNKRIIIIDKVGGSFDDFGDKEEDIREEKKHETKDFDSHFGGIELGLNTYMTPDQSLTLGEEQYYMELEDSRSLEFNLNLFDVAIPIIDERVGLVSGLGFSWQNYKFDNKQLVLQNDSSVLYYDSVSSKSYKKNKLTTVFLTAPLALEFQFPAGRKDVWFLIGGYAGVKIGSYVKLVADDDDKSKTKEDFHLNTFRYGLRAAMGVNSWSIYATYSAKPLFKKDEGPELYPISVGVGLAF</sequence>
<organism evidence="3 4">
    <name type="scientific">Salinivirga cyanobacteriivorans</name>
    <dbReference type="NCBI Taxonomy" id="1307839"/>
    <lineage>
        <taxon>Bacteria</taxon>
        <taxon>Pseudomonadati</taxon>
        <taxon>Bacteroidota</taxon>
        <taxon>Bacteroidia</taxon>
        <taxon>Bacteroidales</taxon>
        <taxon>Salinivirgaceae</taxon>
        <taxon>Salinivirga</taxon>
    </lineage>
</organism>
<keyword evidence="1" id="KW-0732">Signal</keyword>
<dbReference type="KEGG" id="blq:L21SP5_01980"/>
<protein>
    <recommendedName>
        <fullName evidence="2">Outer membrane protein beta-barrel domain-containing protein</fullName>
    </recommendedName>
</protein>
<proteinExistence type="predicted"/>
<accession>A0A0S2HZT0</accession>
<dbReference type="OrthoDB" id="1117977at2"/>
<feature type="chain" id="PRO_5006599320" description="Outer membrane protein beta-barrel domain-containing protein" evidence="1">
    <location>
        <begin position="22"/>
        <end position="278"/>
    </location>
</feature>
<gene>
    <name evidence="3" type="ORF">L21SP5_01980</name>
</gene>
<evidence type="ECO:0000313" key="3">
    <source>
        <dbReference type="EMBL" id="ALO15619.1"/>
    </source>
</evidence>
<reference evidence="3 4" key="1">
    <citation type="submission" date="2015-11" db="EMBL/GenBank/DDBJ databases">
        <title>Description and complete genome sequence of a novel strain predominating in hypersaline microbial mats and representing a new family of the Bacteriodetes phylum.</title>
        <authorList>
            <person name="Spring S."/>
            <person name="Bunk B."/>
            <person name="Sproer C."/>
            <person name="Klenk H.-P."/>
        </authorList>
    </citation>
    <scope>NUCLEOTIDE SEQUENCE [LARGE SCALE GENOMIC DNA]</scope>
    <source>
        <strain evidence="3 4">L21-Spi-D4</strain>
    </source>
</reference>
<dbReference type="InterPro" id="IPR025665">
    <property type="entry name" value="Beta-barrel_OMP_2"/>
</dbReference>
<dbReference type="Proteomes" id="UP000064893">
    <property type="component" value="Chromosome"/>
</dbReference>